<evidence type="ECO:0008006" key="3">
    <source>
        <dbReference type="Google" id="ProtNLM"/>
    </source>
</evidence>
<keyword evidence="2" id="KW-1185">Reference proteome</keyword>
<dbReference type="RefSeq" id="WP_128693009.1">
    <property type="nucleotide sequence ID" value="NZ_LHQS01000001.1"/>
</dbReference>
<evidence type="ECO:0000313" key="2">
    <source>
        <dbReference type="Proteomes" id="UP000290932"/>
    </source>
</evidence>
<dbReference type="AlphaFoldDB" id="A0A498H507"/>
<proteinExistence type="predicted"/>
<protein>
    <recommendedName>
        <fullName evidence="3">DUF473 domain-containing protein</fullName>
    </recommendedName>
</protein>
<dbReference type="OrthoDB" id="49941at2157"/>
<gene>
    <name evidence="1" type="ORF">ABH15_03725</name>
</gene>
<dbReference type="Proteomes" id="UP000290932">
    <property type="component" value="Unassembled WGS sequence"/>
</dbReference>
<comment type="caution">
    <text evidence="1">The sequence shown here is derived from an EMBL/GenBank/DDBJ whole genome shotgun (WGS) entry which is preliminary data.</text>
</comment>
<organism evidence="1 2">
    <name type="scientific">Methanoculleus taiwanensis</name>
    <dbReference type="NCBI Taxonomy" id="1550565"/>
    <lineage>
        <taxon>Archaea</taxon>
        <taxon>Methanobacteriati</taxon>
        <taxon>Methanobacteriota</taxon>
        <taxon>Stenosarchaea group</taxon>
        <taxon>Methanomicrobia</taxon>
        <taxon>Methanomicrobiales</taxon>
        <taxon>Methanomicrobiaceae</taxon>
        <taxon>Methanoculleus</taxon>
    </lineage>
</organism>
<dbReference type="InterPro" id="IPR007417">
    <property type="entry name" value="DUF473"/>
</dbReference>
<name>A0A498H507_9EURY</name>
<evidence type="ECO:0000313" key="1">
    <source>
        <dbReference type="EMBL" id="RXE57467.1"/>
    </source>
</evidence>
<dbReference type="Pfam" id="PF04322">
    <property type="entry name" value="DUF473"/>
    <property type="match status" value="1"/>
</dbReference>
<accession>A0A498H507</accession>
<sequence>MMCTALTGISPSVIAELKNGKARTIELSSAHNIISLTEASTGECVFMTSVDQDDFSEGDPGILVDLLALSISMKRLVEFVNPAYFEERERMSARIKVRYAGSTLARGVEGQDWGKPTKVDIVRSSCYRAG</sequence>
<reference evidence="1 2" key="1">
    <citation type="journal article" date="2015" name="Int. J. Syst. Evol. Microbiol.">
        <title>Methanoculleus taiwanensis sp. nov., a methanogen isolated from deep marine sediment at the deformation front area near Taiwan.</title>
        <authorList>
            <person name="Weng C.Y."/>
            <person name="Chen S.C."/>
            <person name="Lai M.C."/>
            <person name="Wu S.Y."/>
            <person name="Lin S."/>
            <person name="Yang T.F."/>
            <person name="Chen P.C."/>
        </authorList>
    </citation>
    <scope>NUCLEOTIDE SEQUENCE [LARGE SCALE GENOMIC DNA]</scope>
    <source>
        <strain evidence="1 2">CYW4</strain>
    </source>
</reference>
<dbReference type="EMBL" id="LHQS01000001">
    <property type="protein sequence ID" value="RXE57467.1"/>
    <property type="molecule type" value="Genomic_DNA"/>
</dbReference>